<dbReference type="EMBL" id="BTCL01000057">
    <property type="protein sequence ID" value="GMK49192.1"/>
    <property type="molecule type" value="Genomic_DNA"/>
</dbReference>
<dbReference type="Proteomes" id="UP001285921">
    <property type="component" value="Unassembled WGS sequence"/>
</dbReference>
<evidence type="ECO:0000313" key="2">
    <source>
        <dbReference type="Proteomes" id="UP001285921"/>
    </source>
</evidence>
<sequence length="396" mass="42554">MSKTRAGTIRKQIPLLAVSMMLLLALAGCIGDPASETIIIPENERSGMEVQVGDAFQVDKLYPLPVSGSPGMQVLGWTSGDSVVGEFSDRATSVATTLSNRIQLLALPYEKPQQLANAEGMGNGLLSLSPDGKRIAKVPSPNDGGFLTLVPLDEGPVQKIELPTRSLPSRHLAWSNNSRYISYLVAGDSREELHIVVCDTADGSAKEMRLLNAKTLSGGTAILPENGGTAVVSDDGGSVLIDNGKEVVAAKRNEDTDFEVLYYHPSGIGGTTWIDSDRFVFLGGDGTLFQYDIRNGELSVLLEKVQSFSLSRDRKIIAYALNDKETIYAGKLQGNNVLLQTTVYQGIVPVQMIWSLSNSSLLVDGNPPLNTTGPRTSASIPAEAEAWLQTFVIRFK</sequence>
<evidence type="ECO:0008006" key="3">
    <source>
        <dbReference type="Google" id="ProtNLM"/>
    </source>
</evidence>
<organism evidence="1 2">
    <name type="scientific">Paenibacillus glycanilyticus</name>
    <dbReference type="NCBI Taxonomy" id="126569"/>
    <lineage>
        <taxon>Bacteria</taxon>
        <taxon>Bacillati</taxon>
        <taxon>Bacillota</taxon>
        <taxon>Bacilli</taxon>
        <taxon>Bacillales</taxon>
        <taxon>Paenibacillaceae</taxon>
        <taxon>Paenibacillus</taxon>
    </lineage>
</organism>
<gene>
    <name evidence="1" type="ORF">PghCCS26_63220</name>
</gene>
<dbReference type="SUPFAM" id="SSF82171">
    <property type="entry name" value="DPP6 N-terminal domain-like"/>
    <property type="match status" value="1"/>
</dbReference>
<comment type="caution">
    <text evidence="1">The sequence shown here is derived from an EMBL/GenBank/DDBJ whole genome shotgun (WGS) entry which is preliminary data.</text>
</comment>
<proteinExistence type="predicted"/>
<reference evidence="1 2" key="1">
    <citation type="submission" date="2023-05" db="EMBL/GenBank/DDBJ databases">
        <title>Draft genome of Paenibacillus sp. CCS26.</title>
        <authorList>
            <person name="Akita H."/>
            <person name="Shinto Y."/>
            <person name="Kimura Z."/>
        </authorList>
    </citation>
    <scope>NUCLEOTIDE SEQUENCE [LARGE SCALE GENOMIC DNA]</scope>
    <source>
        <strain evidence="1 2">CCS26</strain>
    </source>
</reference>
<keyword evidence="2" id="KW-1185">Reference proteome</keyword>
<dbReference type="InterPro" id="IPR011042">
    <property type="entry name" value="6-blade_b-propeller_TolB-like"/>
</dbReference>
<dbReference type="PROSITE" id="PS51257">
    <property type="entry name" value="PROKAR_LIPOPROTEIN"/>
    <property type="match status" value="1"/>
</dbReference>
<dbReference type="Gene3D" id="2.120.10.30">
    <property type="entry name" value="TolB, C-terminal domain"/>
    <property type="match status" value="1"/>
</dbReference>
<evidence type="ECO:0000313" key="1">
    <source>
        <dbReference type="EMBL" id="GMK49192.1"/>
    </source>
</evidence>
<accession>A0ABQ6NY31</accession>
<protein>
    <recommendedName>
        <fullName evidence="3">WD40 repeat domain-containing protein</fullName>
    </recommendedName>
</protein>
<name>A0ABQ6NY31_9BACL</name>
<dbReference type="RefSeq" id="WP_317982523.1">
    <property type="nucleotide sequence ID" value="NZ_BTCL01000057.1"/>
</dbReference>